<dbReference type="Proteomes" id="UP000016960">
    <property type="component" value="Unassembled WGS sequence"/>
</dbReference>
<keyword evidence="3" id="KW-1185">Reference proteome</keyword>
<feature type="transmembrane region" description="Helical" evidence="1">
    <location>
        <begin position="363"/>
        <end position="385"/>
    </location>
</feature>
<comment type="caution">
    <text evidence="2">The sequence shown here is derived from an EMBL/GenBank/DDBJ whole genome shotgun (WGS) entry which is preliminary data.</text>
</comment>
<dbReference type="PATRIC" id="fig|582515.4.peg.143"/>
<feature type="transmembrane region" description="Helical" evidence="1">
    <location>
        <begin position="88"/>
        <end position="107"/>
    </location>
</feature>
<keyword evidence="1" id="KW-1133">Transmembrane helix</keyword>
<proteinExistence type="predicted"/>
<gene>
    <name evidence="2" type="ORF">KR51_00001200</name>
</gene>
<feature type="transmembrane region" description="Helical" evidence="1">
    <location>
        <begin position="119"/>
        <end position="138"/>
    </location>
</feature>
<keyword evidence="1" id="KW-0472">Membrane</keyword>
<reference evidence="2 3" key="1">
    <citation type="submission" date="2013-05" db="EMBL/GenBank/DDBJ databases">
        <title>Draft genome sequence of Rubidibacter lacunae KORDI 51-2.</title>
        <authorList>
            <person name="Choi D.H."/>
            <person name="Noh J.H."/>
            <person name="Kwon K.-K."/>
            <person name="Lee J.-H."/>
            <person name="Ryu J.-Y."/>
        </authorList>
    </citation>
    <scope>NUCLEOTIDE SEQUENCE [LARGE SCALE GENOMIC DNA]</scope>
    <source>
        <strain evidence="2 3">KORDI 51-2</strain>
    </source>
</reference>
<dbReference type="AlphaFoldDB" id="U5DN88"/>
<dbReference type="RefSeq" id="WP_022603801.1">
    <property type="nucleotide sequence ID" value="NZ_ASSJ01000002.1"/>
</dbReference>
<feature type="transmembrane region" description="Helical" evidence="1">
    <location>
        <begin position="332"/>
        <end position="351"/>
    </location>
</feature>
<dbReference type="eggNOG" id="ENOG5033WSC">
    <property type="taxonomic scope" value="Bacteria"/>
</dbReference>
<evidence type="ECO:0000313" key="2">
    <source>
        <dbReference type="EMBL" id="ERN43111.1"/>
    </source>
</evidence>
<keyword evidence="1" id="KW-0812">Transmembrane</keyword>
<protein>
    <submittedName>
        <fullName evidence="2">Uncharacterized protein</fullName>
    </submittedName>
</protein>
<dbReference type="EMBL" id="ASSJ01000002">
    <property type="protein sequence ID" value="ERN43111.1"/>
    <property type="molecule type" value="Genomic_DNA"/>
</dbReference>
<sequence>MFASTKSIIGNSYNYILSGNNKVVYGLITLIGVVFLIARNPSPFFFFDIWAEDGKYYLASAFKNDAASFLSSYFWADVFHNCWNQKGYFQFAKFLVSQFSVSIYLFLGCEDLVRIPQIIALVSNLIYSMIFALPVLLFDKFYARGWLLAIVGINFLVDIGDNDFITFGRILQLGFLSIYLAFLLSIYRFVRRDSNLGWQAWVIDLLLLVCTITQPVNLIFCVFLISARLYSILSKGGLFTWRISNWSLTLLGVCNLVYAVVLVFFVPSEEIAPDEARRPIIEVPLLRIIKVFLGKLFFNQELAWLHNRIPAILFVFLFLSFLYLLSRANRSWLYLSLFFWFSTSSLVVLWRPNVLLHFIKEPVIVYAMPSNLIAVFLQISCIAIISASQDRLRFPKLIYWQYFVKILICLMVVVGLESSLTLTSEHFGYGSRISIREGIAIAKSEGRVDKEGRLQVPINPPKWTMWVPLRYIP</sequence>
<accession>U5DN88</accession>
<feature type="transmembrane region" description="Helical" evidence="1">
    <location>
        <begin position="397"/>
        <end position="416"/>
    </location>
</feature>
<feature type="transmembrane region" description="Helical" evidence="1">
    <location>
        <begin position="21"/>
        <end position="38"/>
    </location>
</feature>
<evidence type="ECO:0000313" key="3">
    <source>
        <dbReference type="Proteomes" id="UP000016960"/>
    </source>
</evidence>
<feature type="transmembrane region" description="Helical" evidence="1">
    <location>
        <begin position="170"/>
        <end position="190"/>
    </location>
</feature>
<dbReference type="InParanoid" id="U5DN88"/>
<feature type="transmembrane region" description="Helical" evidence="1">
    <location>
        <begin position="304"/>
        <end position="325"/>
    </location>
</feature>
<feature type="transmembrane region" description="Helical" evidence="1">
    <location>
        <begin position="202"/>
        <end position="226"/>
    </location>
</feature>
<evidence type="ECO:0000256" key="1">
    <source>
        <dbReference type="SAM" id="Phobius"/>
    </source>
</evidence>
<name>U5DN88_9CHRO</name>
<feature type="transmembrane region" description="Helical" evidence="1">
    <location>
        <begin position="246"/>
        <end position="267"/>
    </location>
</feature>
<organism evidence="2 3">
    <name type="scientific">Rubidibacter lacunae KORDI 51-2</name>
    <dbReference type="NCBI Taxonomy" id="582515"/>
    <lineage>
        <taxon>Bacteria</taxon>
        <taxon>Bacillati</taxon>
        <taxon>Cyanobacteriota</taxon>
        <taxon>Cyanophyceae</taxon>
        <taxon>Oscillatoriophycideae</taxon>
        <taxon>Chroococcales</taxon>
        <taxon>Aphanothecaceae</taxon>
        <taxon>Rubidibacter</taxon>
    </lineage>
</organism>